<organism evidence="1 2">
    <name type="scientific">Puccinia graminis f. sp. tritici</name>
    <dbReference type="NCBI Taxonomy" id="56615"/>
    <lineage>
        <taxon>Eukaryota</taxon>
        <taxon>Fungi</taxon>
        <taxon>Dikarya</taxon>
        <taxon>Basidiomycota</taxon>
        <taxon>Pucciniomycotina</taxon>
        <taxon>Pucciniomycetes</taxon>
        <taxon>Pucciniales</taxon>
        <taxon>Pucciniaceae</taxon>
        <taxon>Puccinia</taxon>
    </lineage>
</organism>
<keyword evidence="2" id="KW-1185">Reference proteome</keyword>
<reference evidence="1 2" key="1">
    <citation type="submission" date="2019-05" db="EMBL/GenBank/DDBJ databases">
        <title>Emergence of the Ug99 lineage of the wheat stem rust pathogen through somatic hybridization.</title>
        <authorList>
            <person name="Li F."/>
            <person name="Upadhyaya N.M."/>
            <person name="Sperschneider J."/>
            <person name="Matny O."/>
            <person name="Nguyen-Phuc H."/>
            <person name="Mago R."/>
            <person name="Raley C."/>
            <person name="Miller M.E."/>
            <person name="Silverstein K.A.T."/>
            <person name="Henningsen E."/>
            <person name="Hirsch C.D."/>
            <person name="Visser B."/>
            <person name="Pretorius Z.A."/>
            <person name="Steffenson B.J."/>
            <person name="Schwessinger B."/>
            <person name="Dodds P.N."/>
            <person name="Figueroa M."/>
        </authorList>
    </citation>
    <scope>NUCLEOTIDE SEQUENCE [LARGE SCALE GENOMIC DNA]</scope>
    <source>
        <strain evidence="1">21-0</strain>
    </source>
</reference>
<dbReference type="Proteomes" id="UP000324748">
    <property type="component" value="Unassembled WGS sequence"/>
</dbReference>
<gene>
    <name evidence="1" type="ORF">PGT21_011193</name>
</gene>
<accession>A0A5B0M9V7</accession>
<proteinExistence type="predicted"/>
<dbReference type="AlphaFoldDB" id="A0A5B0M9V7"/>
<sequence length="165" mass="17843">MGRSTSACVITHIARPCTVSYPPAKMSLEWKHALVKPSTTCAIGRGHVHGQRSLPASGYHPSSYFKSVFLSLRTELSTLWLVRFLLGSASVAFLGVAGRRVERLGRSSGFACSLFSSLLKSVRSWALDEEDRRAGGSKECIQPTASSTPDGTRALAFLSAHESSW</sequence>
<evidence type="ECO:0000313" key="1">
    <source>
        <dbReference type="EMBL" id="KAA1073411.1"/>
    </source>
</evidence>
<dbReference type="OrthoDB" id="10616718at2759"/>
<name>A0A5B0M9V7_PUCGR</name>
<protein>
    <submittedName>
        <fullName evidence="1">Uncharacterized protein</fullName>
    </submittedName>
</protein>
<comment type="caution">
    <text evidence="1">The sequence shown here is derived from an EMBL/GenBank/DDBJ whole genome shotgun (WGS) entry which is preliminary data.</text>
</comment>
<evidence type="ECO:0000313" key="2">
    <source>
        <dbReference type="Proteomes" id="UP000324748"/>
    </source>
</evidence>
<dbReference type="EMBL" id="VSWC01000158">
    <property type="protein sequence ID" value="KAA1073411.1"/>
    <property type="molecule type" value="Genomic_DNA"/>
</dbReference>